<reference evidence="1" key="1">
    <citation type="submission" date="2024-07" db="EMBL/GenBank/DDBJ databases">
        <authorList>
            <person name="Yu S.T."/>
        </authorList>
    </citation>
    <scope>NUCLEOTIDE SEQUENCE</scope>
    <source>
        <strain evidence="1">R41</strain>
    </source>
</reference>
<proteinExistence type="predicted"/>
<name>A0AB39RB98_9ACTN</name>
<organism evidence="1">
    <name type="scientific">Streptomyces sp. R41</name>
    <dbReference type="NCBI Taxonomy" id="3238632"/>
    <lineage>
        <taxon>Bacteria</taxon>
        <taxon>Bacillati</taxon>
        <taxon>Actinomycetota</taxon>
        <taxon>Actinomycetes</taxon>
        <taxon>Kitasatosporales</taxon>
        <taxon>Streptomycetaceae</taxon>
        <taxon>Streptomyces</taxon>
    </lineage>
</organism>
<evidence type="ECO:0000313" key="1">
    <source>
        <dbReference type="EMBL" id="XDQ50239.1"/>
    </source>
</evidence>
<gene>
    <name evidence="1" type="ORF">AB5J53_00080</name>
</gene>
<dbReference type="EMBL" id="CP163443">
    <property type="protein sequence ID" value="XDQ50239.1"/>
    <property type="molecule type" value="Genomic_DNA"/>
</dbReference>
<dbReference type="AlphaFoldDB" id="A0AB39RB98"/>
<accession>A0AB39RB98</accession>
<protein>
    <submittedName>
        <fullName evidence="1">Uncharacterized protein</fullName>
    </submittedName>
</protein>
<sequence>MPWETVPELSRQQVVRLLAELAARMVIAAGRDGGEFRDGDGSVGTA</sequence>
<dbReference type="RefSeq" id="WP_369243597.1">
    <property type="nucleotide sequence ID" value="NZ_CP163443.1"/>
</dbReference>